<dbReference type="GO" id="GO:0006260">
    <property type="term" value="P:DNA replication"/>
    <property type="evidence" value="ECO:0007669"/>
    <property type="project" value="InterPro"/>
</dbReference>
<gene>
    <name evidence="2" type="ORF">BWY41_00851</name>
</gene>
<organism evidence="2">
    <name type="scientific">Candidatus Atribacter allofermentans</name>
    <dbReference type="NCBI Taxonomy" id="1852833"/>
    <lineage>
        <taxon>Bacteria</taxon>
        <taxon>Pseudomonadati</taxon>
        <taxon>Atribacterota</taxon>
        <taxon>Atribacteria</taxon>
        <taxon>Atribacterales</taxon>
        <taxon>Atribacteraceae</taxon>
        <taxon>Atribacter</taxon>
    </lineage>
</organism>
<dbReference type="SUPFAM" id="SSF46785">
    <property type="entry name" value="Winged helix' DNA-binding domain"/>
    <property type="match status" value="1"/>
</dbReference>
<reference evidence="2" key="1">
    <citation type="submission" date="2017-02" db="EMBL/GenBank/DDBJ databases">
        <title>Delving into the versatile metabolic prowess of the omnipresent phylum Bacteroidetes.</title>
        <authorList>
            <person name="Nobu M.K."/>
            <person name="Mei R."/>
            <person name="Narihiro T."/>
            <person name="Kuroda K."/>
            <person name="Liu W.-T."/>
        </authorList>
    </citation>
    <scope>NUCLEOTIDE SEQUENCE</scope>
    <source>
        <strain evidence="2">ADurb.Bin276</strain>
    </source>
</reference>
<dbReference type="GO" id="GO:0006281">
    <property type="term" value="P:DNA repair"/>
    <property type="evidence" value="ECO:0007669"/>
    <property type="project" value="InterPro"/>
</dbReference>
<feature type="domain" description="RQC" evidence="1">
    <location>
        <begin position="24"/>
        <end position="113"/>
    </location>
</feature>
<dbReference type="Gene3D" id="1.10.10.10">
    <property type="entry name" value="Winged helix-like DNA-binding domain superfamily/Winged helix DNA-binding domain"/>
    <property type="match status" value="1"/>
</dbReference>
<sequence length="191" mass="22346">MGRRETKVRYELDSGGIKELSFEEIKAILRGAEDLISVGGRNLLAKILKGSKDKIVLSHQLENSPVYGFYNDLTLQEILYRIDWVIENHYLNIYYNGRLPVLVYSDKGWEIERETYAEELLHKLKSLLGTGDYSFVKELKDRNRGMILLLVDKIMQTHNKKFIPLLYAWKENEYKKVRSAIQNAINYLSNK</sequence>
<evidence type="ECO:0000313" key="2">
    <source>
        <dbReference type="EMBL" id="OQA59405.1"/>
    </source>
</evidence>
<dbReference type="NCBIfam" id="NF041107">
    <property type="entry name" value="RQC_minor_1"/>
    <property type="match status" value="1"/>
</dbReference>
<dbReference type="InterPro" id="IPR018982">
    <property type="entry name" value="RQC_domain"/>
</dbReference>
<evidence type="ECO:0000259" key="1">
    <source>
        <dbReference type="Pfam" id="PF09382"/>
    </source>
</evidence>
<protein>
    <submittedName>
        <fullName evidence="2">RQC domain protein</fullName>
    </submittedName>
</protein>
<proteinExistence type="predicted"/>
<dbReference type="GO" id="GO:0043138">
    <property type="term" value="F:3'-5' DNA helicase activity"/>
    <property type="evidence" value="ECO:0007669"/>
    <property type="project" value="InterPro"/>
</dbReference>
<dbReference type="EMBL" id="MWBQ01000052">
    <property type="protein sequence ID" value="OQA59405.1"/>
    <property type="molecule type" value="Genomic_DNA"/>
</dbReference>
<comment type="caution">
    <text evidence="2">The sequence shown here is derived from an EMBL/GenBank/DDBJ whole genome shotgun (WGS) entry which is preliminary data.</text>
</comment>
<dbReference type="InterPro" id="IPR036388">
    <property type="entry name" value="WH-like_DNA-bd_sf"/>
</dbReference>
<dbReference type="Proteomes" id="UP000485569">
    <property type="component" value="Unassembled WGS sequence"/>
</dbReference>
<accession>A0A1V5SY14</accession>
<dbReference type="AlphaFoldDB" id="A0A1V5SY14"/>
<name>A0A1V5SY14_9BACT</name>
<dbReference type="Pfam" id="PF09382">
    <property type="entry name" value="RQC"/>
    <property type="match status" value="1"/>
</dbReference>
<dbReference type="InterPro" id="IPR036390">
    <property type="entry name" value="WH_DNA-bd_sf"/>
</dbReference>